<dbReference type="AlphaFoldDB" id="A0A9W6RRH4"/>
<dbReference type="InterPro" id="IPR011006">
    <property type="entry name" value="CheY-like_superfamily"/>
</dbReference>
<dbReference type="SUPFAM" id="SSF52172">
    <property type="entry name" value="CheY-like"/>
    <property type="match status" value="1"/>
</dbReference>
<accession>A0A9W6RRH4</accession>
<evidence type="ECO:0000313" key="3">
    <source>
        <dbReference type="EMBL" id="GLY80494.1"/>
    </source>
</evidence>
<feature type="domain" description="Response regulatory" evidence="2">
    <location>
        <begin position="10"/>
        <end position="131"/>
    </location>
</feature>
<dbReference type="GO" id="GO:0000160">
    <property type="term" value="P:phosphorelay signal transduction system"/>
    <property type="evidence" value="ECO:0007669"/>
    <property type="project" value="InterPro"/>
</dbReference>
<evidence type="ECO:0000256" key="1">
    <source>
        <dbReference type="PROSITE-ProRule" id="PRU00169"/>
    </source>
</evidence>
<dbReference type="EMBL" id="BSTJ01000014">
    <property type="protein sequence ID" value="GLY80494.1"/>
    <property type="molecule type" value="Genomic_DNA"/>
</dbReference>
<organism evidence="3 4">
    <name type="scientific">Actinoallomurus iriomotensis</name>
    <dbReference type="NCBI Taxonomy" id="478107"/>
    <lineage>
        <taxon>Bacteria</taxon>
        <taxon>Bacillati</taxon>
        <taxon>Actinomycetota</taxon>
        <taxon>Actinomycetes</taxon>
        <taxon>Streptosporangiales</taxon>
        <taxon>Thermomonosporaceae</taxon>
        <taxon>Actinoallomurus</taxon>
    </lineage>
</organism>
<dbReference type="Gene3D" id="3.40.50.2300">
    <property type="match status" value="1"/>
</dbReference>
<feature type="modified residue" description="4-aspartylphosphate" evidence="1">
    <location>
        <position position="61"/>
    </location>
</feature>
<keyword evidence="1" id="KW-0597">Phosphoprotein</keyword>
<reference evidence="3" key="1">
    <citation type="submission" date="2023-03" db="EMBL/GenBank/DDBJ databases">
        <title>Actinoallomurus iriomotensis NBRC 103681.</title>
        <authorList>
            <person name="Ichikawa N."/>
            <person name="Sato H."/>
            <person name="Tonouchi N."/>
        </authorList>
    </citation>
    <scope>NUCLEOTIDE SEQUENCE</scope>
    <source>
        <strain evidence="3">NBRC 103681</strain>
    </source>
</reference>
<dbReference type="Proteomes" id="UP001165135">
    <property type="component" value="Unassembled WGS sequence"/>
</dbReference>
<comment type="caution">
    <text evidence="3">The sequence shown here is derived from an EMBL/GenBank/DDBJ whole genome shotgun (WGS) entry which is preliminary data.</text>
</comment>
<evidence type="ECO:0000313" key="4">
    <source>
        <dbReference type="Proteomes" id="UP001165135"/>
    </source>
</evidence>
<protein>
    <recommendedName>
        <fullName evidence="2">Response regulatory domain-containing protein</fullName>
    </recommendedName>
</protein>
<dbReference type="RefSeq" id="WP_285633492.1">
    <property type="nucleotide sequence ID" value="NZ_BSTJ01000014.1"/>
</dbReference>
<dbReference type="InterPro" id="IPR001789">
    <property type="entry name" value="Sig_transdc_resp-reg_receiver"/>
</dbReference>
<proteinExistence type="predicted"/>
<dbReference type="PROSITE" id="PS50110">
    <property type="entry name" value="RESPONSE_REGULATORY"/>
    <property type="match status" value="1"/>
</dbReference>
<name>A0A9W6RRH4_9ACTN</name>
<sequence>MPRPVDACVRVVVVDDDAVNRHGMAALLSASDRITLAGAYDHDEALTVDDVWSEADVAIVDAADHRRTTDQFPGVAVVEHIRRHAQRLTVIVVTGHFFDDAVRRRMREARADFFYHRADMADAEALYDAVLRPESARRRVPEPRDPEGQFRHGVSEHTRVNQAVGYALENALEERLAEHAEPRSRRWLRLRGDFNRVARLTPVTSDGRRPDRPQDEPSLPQITRFIAWAMKVKHPTADNDETPA</sequence>
<gene>
    <name evidence="3" type="ORF">Airi01_087610</name>
</gene>
<evidence type="ECO:0000259" key="2">
    <source>
        <dbReference type="PROSITE" id="PS50110"/>
    </source>
</evidence>